<name>A0ACB9L4I5_9MYRT</name>
<proteinExistence type="predicted"/>
<keyword evidence="2" id="KW-1185">Reference proteome</keyword>
<dbReference type="EMBL" id="CM042891">
    <property type="protein sequence ID" value="KAI4304562.1"/>
    <property type="molecule type" value="Genomic_DNA"/>
</dbReference>
<organism evidence="1 2">
    <name type="scientific">Melastoma candidum</name>
    <dbReference type="NCBI Taxonomy" id="119954"/>
    <lineage>
        <taxon>Eukaryota</taxon>
        <taxon>Viridiplantae</taxon>
        <taxon>Streptophyta</taxon>
        <taxon>Embryophyta</taxon>
        <taxon>Tracheophyta</taxon>
        <taxon>Spermatophyta</taxon>
        <taxon>Magnoliopsida</taxon>
        <taxon>eudicotyledons</taxon>
        <taxon>Gunneridae</taxon>
        <taxon>Pentapetalae</taxon>
        <taxon>rosids</taxon>
        <taxon>malvids</taxon>
        <taxon>Myrtales</taxon>
        <taxon>Melastomataceae</taxon>
        <taxon>Melastomatoideae</taxon>
        <taxon>Melastomateae</taxon>
        <taxon>Melastoma</taxon>
    </lineage>
</organism>
<sequence length="132" mass="13783">MAIPAGIAAAIAGLALLLSLGRASATPDLTIKHEDCPGSTYGGGTLYAASVAFILDDMMTTTSSFRNYDRTTQSGKYPTAYGHATCSTNLSPSDCATCLFAAKTLVGYHCGNKITAKMELQDCSLAYDKNPL</sequence>
<reference evidence="2" key="1">
    <citation type="journal article" date="2023" name="Front. Plant Sci.">
        <title>Chromosomal-level genome assembly of Melastoma candidum provides insights into trichome evolution.</title>
        <authorList>
            <person name="Zhong Y."/>
            <person name="Wu W."/>
            <person name="Sun C."/>
            <person name="Zou P."/>
            <person name="Liu Y."/>
            <person name="Dai S."/>
            <person name="Zhou R."/>
        </authorList>
    </citation>
    <scope>NUCLEOTIDE SEQUENCE [LARGE SCALE GENOMIC DNA]</scope>
</reference>
<comment type="caution">
    <text evidence="1">The sequence shown here is derived from an EMBL/GenBank/DDBJ whole genome shotgun (WGS) entry which is preliminary data.</text>
</comment>
<accession>A0ACB9L4I5</accession>
<evidence type="ECO:0000313" key="1">
    <source>
        <dbReference type="EMBL" id="KAI4304562.1"/>
    </source>
</evidence>
<protein>
    <submittedName>
        <fullName evidence="1">Uncharacterized protein</fullName>
    </submittedName>
</protein>
<evidence type="ECO:0000313" key="2">
    <source>
        <dbReference type="Proteomes" id="UP001057402"/>
    </source>
</evidence>
<gene>
    <name evidence="1" type="ORF">MLD38_040054</name>
</gene>
<dbReference type="Proteomes" id="UP001057402">
    <property type="component" value="Chromosome 12"/>
</dbReference>